<comment type="subcellular location">
    <subcellularLocation>
        <location evidence="2 17">Cytoplasm</location>
    </subcellularLocation>
</comment>
<evidence type="ECO:0000256" key="17">
    <source>
        <dbReference type="HAMAP-Rule" id="MF_00098"/>
    </source>
</evidence>
<dbReference type="FunFam" id="2.40.50.140:FF:000042">
    <property type="entry name" value="Methionine--tRNA ligase"/>
    <property type="match status" value="1"/>
</dbReference>
<dbReference type="Gene3D" id="3.40.50.620">
    <property type="entry name" value="HUPs"/>
    <property type="match status" value="1"/>
</dbReference>
<dbReference type="CDD" id="cd00814">
    <property type="entry name" value="MetRS_core"/>
    <property type="match status" value="1"/>
</dbReference>
<evidence type="ECO:0000256" key="4">
    <source>
        <dbReference type="ARBA" id="ARBA00011245"/>
    </source>
</evidence>
<dbReference type="InterPro" id="IPR033911">
    <property type="entry name" value="MetRS_core"/>
</dbReference>
<dbReference type="FunFam" id="2.20.28.20:FF:000001">
    <property type="entry name" value="Methionine--tRNA ligase"/>
    <property type="match status" value="1"/>
</dbReference>
<evidence type="ECO:0000256" key="16">
    <source>
        <dbReference type="ARBA" id="ARBA00047364"/>
    </source>
</evidence>
<dbReference type="PRINTS" id="PR01041">
    <property type="entry name" value="TRNASYNTHMET"/>
</dbReference>
<evidence type="ECO:0000256" key="10">
    <source>
        <dbReference type="ARBA" id="ARBA00022741"/>
    </source>
</evidence>
<comment type="caution">
    <text evidence="20">The sequence shown here is derived from an EMBL/GenBank/DDBJ whole genome shotgun (WGS) entry which is preliminary data.</text>
</comment>
<comment type="subunit">
    <text evidence="5 17">Homodimer.</text>
</comment>
<evidence type="ECO:0000256" key="5">
    <source>
        <dbReference type="ARBA" id="ARBA00011738"/>
    </source>
</evidence>
<dbReference type="SUPFAM" id="SSF57770">
    <property type="entry name" value="Methionyl-tRNA synthetase (MetRS), Zn-domain"/>
    <property type="match status" value="1"/>
</dbReference>
<name>A0A090E339_9BACT</name>
<organism evidence="20 21">
    <name type="scientific">Candidatus Criblamydia sequanensis CRIB-18</name>
    <dbReference type="NCBI Taxonomy" id="1437425"/>
    <lineage>
        <taxon>Bacteria</taxon>
        <taxon>Pseudomonadati</taxon>
        <taxon>Chlamydiota</taxon>
        <taxon>Chlamydiia</taxon>
        <taxon>Parachlamydiales</taxon>
        <taxon>Candidatus Criblamydiaceae</taxon>
        <taxon>Candidatus Criblamydia</taxon>
    </lineage>
</organism>
<feature type="binding site" evidence="17">
    <location>
        <position position="160"/>
    </location>
    <ligand>
        <name>Zn(2+)</name>
        <dbReference type="ChEBI" id="CHEBI:29105"/>
    </ligand>
</feature>
<evidence type="ECO:0000256" key="6">
    <source>
        <dbReference type="ARBA" id="ARBA00022490"/>
    </source>
</evidence>
<dbReference type="Proteomes" id="UP000031552">
    <property type="component" value="Unassembled WGS sequence"/>
</dbReference>
<feature type="short sequence motif" description="'KMSKS' region" evidence="17">
    <location>
        <begin position="335"/>
        <end position="339"/>
    </location>
</feature>
<dbReference type="GO" id="GO:0004825">
    <property type="term" value="F:methionine-tRNA ligase activity"/>
    <property type="evidence" value="ECO:0007669"/>
    <property type="project" value="UniProtKB-UniRule"/>
</dbReference>
<dbReference type="InterPro" id="IPR023458">
    <property type="entry name" value="Met-tRNA_ligase_1"/>
</dbReference>
<keyword evidence="13 17" id="KW-0694">RNA-binding</keyword>
<dbReference type="InterPro" id="IPR009080">
    <property type="entry name" value="tRNAsynth_Ia_anticodon-bd"/>
</dbReference>
<keyword evidence="15 17" id="KW-0030">Aminoacyl-tRNA synthetase</keyword>
<feature type="binding site" evidence="17">
    <location>
        <position position="338"/>
    </location>
    <ligand>
        <name>ATP</name>
        <dbReference type="ChEBI" id="CHEBI:30616"/>
    </ligand>
</feature>
<dbReference type="EC" id="6.1.1.10" evidence="17"/>
<gene>
    <name evidence="17 20" type="primary">metG</name>
    <name evidence="20" type="ORF">CSEC_2238</name>
</gene>
<keyword evidence="10 17" id="KW-0547">Nucleotide-binding</keyword>
<comment type="cofactor">
    <cofactor evidence="17">
        <name>Zn(2+)</name>
        <dbReference type="ChEBI" id="CHEBI:29105"/>
    </cofactor>
    <text evidence="17">Binds 1 zinc ion per subunit.</text>
</comment>
<protein>
    <recommendedName>
        <fullName evidence="17">Methionine--tRNA ligase</fullName>
        <ecNumber evidence="17">6.1.1.10</ecNumber>
    </recommendedName>
    <alternativeName>
        <fullName evidence="17">Methionyl-tRNA synthetase</fullName>
        <shortName evidence="17">MetRS</shortName>
    </alternativeName>
</protein>
<proteinExistence type="inferred from homology"/>
<evidence type="ECO:0000256" key="2">
    <source>
        <dbReference type="ARBA" id="ARBA00004496"/>
    </source>
</evidence>
<feature type="domain" description="TRNA-binding" evidence="19">
    <location>
        <begin position="588"/>
        <end position="687"/>
    </location>
</feature>
<dbReference type="GO" id="GO:0046872">
    <property type="term" value="F:metal ion binding"/>
    <property type="evidence" value="ECO:0007669"/>
    <property type="project" value="UniProtKB-KW"/>
</dbReference>
<comment type="catalytic activity">
    <reaction evidence="16 17">
        <text>tRNA(Met) + L-methionine + ATP = L-methionyl-tRNA(Met) + AMP + diphosphate</text>
        <dbReference type="Rhea" id="RHEA:13481"/>
        <dbReference type="Rhea" id="RHEA-COMP:9667"/>
        <dbReference type="Rhea" id="RHEA-COMP:9698"/>
        <dbReference type="ChEBI" id="CHEBI:30616"/>
        <dbReference type="ChEBI" id="CHEBI:33019"/>
        <dbReference type="ChEBI" id="CHEBI:57844"/>
        <dbReference type="ChEBI" id="CHEBI:78442"/>
        <dbReference type="ChEBI" id="CHEBI:78530"/>
        <dbReference type="ChEBI" id="CHEBI:456215"/>
        <dbReference type="EC" id="6.1.1.10"/>
    </reaction>
</comment>
<evidence type="ECO:0000256" key="1">
    <source>
        <dbReference type="ARBA" id="ARBA00003314"/>
    </source>
</evidence>
<dbReference type="PANTHER" id="PTHR45765">
    <property type="entry name" value="METHIONINE--TRNA LIGASE"/>
    <property type="match status" value="1"/>
</dbReference>
<evidence type="ECO:0000256" key="11">
    <source>
        <dbReference type="ARBA" id="ARBA00022833"/>
    </source>
</evidence>
<dbReference type="Pfam" id="PF09334">
    <property type="entry name" value="tRNA-synt_1g"/>
    <property type="match status" value="1"/>
</dbReference>
<evidence type="ECO:0000259" key="19">
    <source>
        <dbReference type="PROSITE" id="PS50886"/>
    </source>
</evidence>
<keyword evidence="6 17" id="KW-0963">Cytoplasm</keyword>
<dbReference type="GO" id="GO:0005524">
    <property type="term" value="F:ATP binding"/>
    <property type="evidence" value="ECO:0007669"/>
    <property type="project" value="UniProtKB-UniRule"/>
</dbReference>
<keyword evidence="12 17" id="KW-0067">ATP-binding</keyword>
<dbReference type="CDD" id="cd02800">
    <property type="entry name" value="tRNA_bind_EcMetRS_like"/>
    <property type="match status" value="1"/>
</dbReference>
<evidence type="ECO:0000256" key="7">
    <source>
        <dbReference type="ARBA" id="ARBA00022555"/>
    </source>
</evidence>
<dbReference type="NCBIfam" id="NF001100">
    <property type="entry name" value="PRK00133.1"/>
    <property type="match status" value="1"/>
</dbReference>
<keyword evidence="11 17" id="KW-0862">Zinc</keyword>
<comment type="similarity">
    <text evidence="3 17">Belongs to the class-I aminoacyl-tRNA synthetase family. MetG type 1 subfamily.</text>
</comment>
<keyword evidence="8 17" id="KW-0436">Ligase</keyword>
<evidence type="ECO:0000313" key="20">
    <source>
        <dbReference type="EMBL" id="CDR35044.1"/>
    </source>
</evidence>
<dbReference type="EMBL" id="CCEJ010000012">
    <property type="protein sequence ID" value="CDR35044.1"/>
    <property type="molecule type" value="Genomic_DNA"/>
</dbReference>
<reference evidence="20" key="2">
    <citation type="submission" date="2014-09" db="EMBL/GenBank/DDBJ databases">
        <title>Criblamydia sequanensis harbors a mega-plasmid encoding arsenite resistance.</title>
        <authorList>
            <person name="Bertelli C."/>
            <person name="Goesmann A."/>
            <person name="Greub G."/>
        </authorList>
    </citation>
    <scope>NUCLEOTIDE SEQUENCE [LARGE SCALE GENOMIC DNA]</scope>
    <source>
        <strain evidence="20">CRIB-18</strain>
    </source>
</reference>
<evidence type="ECO:0000256" key="14">
    <source>
        <dbReference type="ARBA" id="ARBA00022917"/>
    </source>
</evidence>
<evidence type="ECO:0000256" key="18">
    <source>
        <dbReference type="SAM" id="Coils"/>
    </source>
</evidence>
<dbReference type="NCBIfam" id="TIGR00398">
    <property type="entry name" value="metG"/>
    <property type="match status" value="1"/>
</dbReference>
<evidence type="ECO:0000256" key="13">
    <source>
        <dbReference type="ARBA" id="ARBA00022884"/>
    </source>
</evidence>
<feature type="coiled-coil region" evidence="18">
    <location>
        <begin position="545"/>
        <end position="573"/>
    </location>
</feature>
<dbReference type="SUPFAM" id="SSF47323">
    <property type="entry name" value="Anticodon-binding domain of a subclass of class I aminoacyl-tRNA synthetases"/>
    <property type="match status" value="1"/>
</dbReference>
<keyword evidence="14 17" id="KW-0648">Protein biosynthesis</keyword>
<reference evidence="20" key="1">
    <citation type="submission" date="2013-12" db="EMBL/GenBank/DDBJ databases">
        <authorList>
            <person name="Linke B."/>
        </authorList>
    </citation>
    <scope>NUCLEOTIDE SEQUENCE [LARGE SCALE GENOMIC DNA]</scope>
    <source>
        <strain evidence="20">CRIB-18</strain>
    </source>
</reference>
<dbReference type="SUPFAM" id="SSF50249">
    <property type="entry name" value="Nucleic acid-binding proteins"/>
    <property type="match status" value="1"/>
</dbReference>
<dbReference type="InterPro" id="IPR012340">
    <property type="entry name" value="NA-bd_OB-fold"/>
</dbReference>
<keyword evidence="21" id="KW-1185">Reference proteome</keyword>
<dbReference type="GO" id="GO:0000049">
    <property type="term" value="F:tRNA binding"/>
    <property type="evidence" value="ECO:0007669"/>
    <property type="project" value="UniProtKB-UniRule"/>
</dbReference>
<dbReference type="Gene3D" id="2.40.50.140">
    <property type="entry name" value="Nucleic acid-binding proteins"/>
    <property type="match status" value="1"/>
</dbReference>
<dbReference type="eggNOG" id="COG0143">
    <property type="taxonomic scope" value="Bacteria"/>
</dbReference>
<dbReference type="HAMAP" id="MF_00098">
    <property type="entry name" value="Met_tRNA_synth_type1"/>
    <property type="match status" value="1"/>
</dbReference>
<dbReference type="GO" id="GO:0005829">
    <property type="term" value="C:cytosol"/>
    <property type="evidence" value="ECO:0007669"/>
    <property type="project" value="TreeGrafter"/>
</dbReference>
<dbReference type="InterPro" id="IPR014729">
    <property type="entry name" value="Rossmann-like_a/b/a_fold"/>
</dbReference>
<dbReference type="GO" id="GO:0006431">
    <property type="term" value="P:methionyl-tRNA aminoacylation"/>
    <property type="evidence" value="ECO:0007669"/>
    <property type="project" value="UniProtKB-UniRule"/>
</dbReference>
<evidence type="ECO:0000256" key="12">
    <source>
        <dbReference type="ARBA" id="ARBA00022840"/>
    </source>
</evidence>
<feature type="binding site" evidence="17">
    <location>
        <position position="147"/>
    </location>
    <ligand>
        <name>Zn(2+)</name>
        <dbReference type="ChEBI" id="CHEBI:29105"/>
    </ligand>
</feature>
<comment type="subunit">
    <text evidence="4">Monomer.</text>
</comment>
<dbReference type="InterPro" id="IPR004495">
    <property type="entry name" value="Met-tRNA-synth_bsu_C"/>
</dbReference>
<dbReference type="CDD" id="cd07957">
    <property type="entry name" value="Anticodon_Ia_Met"/>
    <property type="match status" value="1"/>
</dbReference>
<keyword evidence="18" id="KW-0175">Coiled coil</keyword>
<keyword evidence="9 17" id="KW-0479">Metal-binding</keyword>
<dbReference type="NCBIfam" id="TIGR00399">
    <property type="entry name" value="metG_C_term"/>
    <property type="match status" value="1"/>
</dbReference>
<dbReference type="PROSITE" id="PS50886">
    <property type="entry name" value="TRBD"/>
    <property type="match status" value="1"/>
</dbReference>
<evidence type="ECO:0000256" key="9">
    <source>
        <dbReference type="ARBA" id="ARBA00022723"/>
    </source>
</evidence>
<feature type="binding site" evidence="17">
    <location>
        <position position="150"/>
    </location>
    <ligand>
        <name>Zn(2+)</name>
        <dbReference type="ChEBI" id="CHEBI:29105"/>
    </ligand>
</feature>
<dbReference type="Gene3D" id="1.10.730.10">
    <property type="entry name" value="Isoleucyl-tRNA Synthetase, Domain 1"/>
    <property type="match status" value="1"/>
</dbReference>
<dbReference type="InterPro" id="IPR014758">
    <property type="entry name" value="Met-tRNA_synth"/>
</dbReference>
<dbReference type="Gene3D" id="2.20.28.20">
    <property type="entry name" value="Methionyl-tRNA synthetase, Zn-domain"/>
    <property type="match status" value="1"/>
</dbReference>
<dbReference type="Pfam" id="PF01588">
    <property type="entry name" value="tRNA_bind"/>
    <property type="match status" value="1"/>
</dbReference>
<evidence type="ECO:0000256" key="3">
    <source>
        <dbReference type="ARBA" id="ARBA00008258"/>
    </source>
</evidence>
<accession>A0A090E339</accession>
<dbReference type="InterPro" id="IPR041872">
    <property type="entry name" value="Anticodon_Met"/>
</dbReference>
<dbReference type="SUPFAM" id="SSF52374">
    <property type="entry name" value="Nucleotidylyl transferase"/>
    <property type="match status" value="1"/>
</dbReference>
<dbReference type="InterPro" id="IPR015413">
    <property type="entry name" value="Methionyl/Leucyl_tRNA_Synth"/>
</dbReference>
<dbReference type="STRING" id="1437425.CSEC_2238"/>
<keyword evidence="7 17" id="KW-0820">tRNA-binding</keyword>
<feature type="binding site" evidence="17">
    <location>
        <position position="163"/>
    </location>
    <ligand>
        <name>Zn(2+)</name>
        <dbReference type="ChEBI" id="CHEBI:29105"/>
    </ligand>
</feature>
<dbReference type="PANTHER" id="PTHR45765:SF1">
    <property type="entry name" value="METHIONINE--TRNA LIGASE, CYTOPLASMIC"/>
    <property type="match status" value="1"/>
</dbReference>
<dbReference type="Pfam" id="PF19303">
    <property type="entry name" value="Anticodon_3"/>
    <property type="match status" value="1"/>
</dbReference>
<feature type="short sequence motif" description="'HIGH' region" evidence="17">
    <location>
        <begin position="15"/>
        <end position="25"/>
    </location>
</feature>
<comment type="function">
    <text evidence="1 17">Is required not only for elongation of protein synthesis but also for the initiation of all mRNA translation through initiator tRNA(fMet) aminoacylation.</text>
</comment>
<dbReference type="InterPro" id="IPR029038">
    <property type="entry name" value="MetRS_Zn"/>
</dbReference>
<evidence type="ECO:0000256" key="15">
    <source>
        <dbReference type="ARBA" id="ARBA00023146"/>
    </source>
</evidence>
<dbReference type="AlphaFoldDB" id="A0A090E339"/>
<dbReference type="InterPro" id="IPR002547">
    <property type="entry name" value="tRNA-bd_dom"/>
</dbReference>
<sequence length="687" mass="78693">MLKMKEKILITSALPYANAPLHFGHIAGAYLPGDCYARFERLKKNDVLYICGSDEYGVAITLSADLANRTPKEHVDIFHEINKNLFKKLNFSFDHFSRTTTSYHQKPVQVFFLNLLKNGYIEEKTTKQLFSEKDNRFLADRYVVGTCPKCGYENARGDECQRCGSSYESTDLINPKSKLTGQSLTLKDTKHWFLLLDKFRDRLLAWLETKSWKPNVVNFIKGYIQDLKPRAITRDLSWGIPIPLPNTEGKVLYVWFDAPIGYISATMEWAALNGEPEAWKDFWFDQKTKLVHFLGKDNIPFHAAIFPAMVMGQDAPYVLVSELPANEFYNLEGKKFSKSEGWAIDLDDFFTKYTADQIRYVIASNAPETQDSEFTWKDFQLKCNSDLLGKWGNLVNRVLVFAKQNCDRKVPKSPILEDEDKAFLKEIKELSDKIEEAYANFKLRRASQLIMELAQKGNVYFDQKKPWLALKNPELIPKMRATIYCSLQAIKFLALTSYPIIPEASQKVWKLIGFTTDLKEADWDIEVKTELPFEKELREPEILFKKVEEEEVAKELENLKKLHEKAKKNFKNENLGIMPFKDKISFDDFQKLDLRSALILKAEKIPKSKKLLKLTVNLGLEERTIVSGIAESYTPEEIIGKSVVVVANLEPTTIMGVVSEGMLLAGSLESGIEILTSQKIQPGTLIK</sequence>
<evidence type="ECO:0000313" key="21">
    <source>
        <dbReference type="Proteomes" id="UP000031552"/>
    </source>
</evidence>
<evidence type="ECO:0000256" key="8">
    <source>
        <dbReference type="ARBA" id="ARBA00022598"/>
    </source>
</evidence>